<proteinExistence type="predicted"/>
<evidence type="ECO:0000313" key="4">
    <source>
        <dbReference type="Proteomes" id="UP000580839"/>
    </source>
</evidence>
<dbReference type="Pfam" id="PF18911">
    <property type="entry name" value="PKD_4"/>
    <property type="match status" value="1"/>
</dbReference>
<comment type="caution">
    <text evidence="3">The sequence shown here is derived from an EMBL/GenBank/DDBJ whole genome shotgun (WGS) entry which is preliminary data.</text>
</comment>
<name>A0A849SQ26_UNCEI</name>
<feature type="signal peptide" evidence="1">
    <location>
        <begin position="1"/>
        <end position="24"/>
    </location>
</feature>
<evidence type="ECO:0000259" key="2">
    <source>
        <dbReference type="PROSITE" id="PS50093"/>
    </source>
</evidence>
<organism evidence="3 4">
    <name type="scientific">Eiseniibacteriota bacterium</name>
    <dbReference type="NCBI Taxonomy" id="2212470"/>
    <lineage>
        <taxon>Bacteria</taxon>
        <taxon>Candidatus Eiseniibacteriota</taxon>
    </lineage>
</organism>
<dbReference type="PANTHER" id="PTHR19328">
    <property type="entry name" value="HEDGEHOG-INTERACTING PROTEIN"/>
    <property type="match status" value="1"/>
</dbReference>
<sequence>MFRRLRIQAGFAVLLAAIAVSATASQVGASITLPYPFWYFNAAPGTTFDTPTGIAFMPDGRLLVSEKRGRVYVIKDGTRLTTPLWQRENEVLNNGDKGLLDVAVDPDFAINRYVYLLYTVDPDTNGVDDNEDAFGRLTRYQVSATDPNVVDYDTRTVLMGRVWNEGPTIGSITHSIGSLRWGTDKTLLISMGDGAQFTVMDPGGLDPAMFGPGKANPYEDIGAFRAQDITVLPGKVLRIDPATGHGMPSNPFYDGNPSSNRSKVWAYGVRNPFRICVRPGSGSSNPADGDPGSVYVGDVGWETWEEVSVIKTGGTNLGWPCFEGTHNNSPYQSASPAHNGCGSVGSATNPSPFTAPFTDWHHANASLSSPSGVKGNSAIGGTFYTGVSWPLAFRGRLIVGDYGYGFMRVATVDANDDVTAWTSFAAETDGPVDMATGPYDGDLYYVSITTGEVRRIHYFRPLGGNQAPNAVAGADLLLGTAPLTVQFSSAASSDPDGDSLRTTWTFDDGSGSFLANPTHSFQYAGTYQVQLLVDDDRLNEGTHTVTIVVNPSQPFPATGTLDDFNRANGPLGASWSDPVHGAAAAAVNGNDLVQSGVTPTEPVWDPQVFGTEQEAYVRFDATTSNSPEQALLLKLQGARSDSSHIRVVYDARFPHVQVATFQPGIGEVVRGAAIPIEFVVGDTLGARAFGNGTVQVFHNGALIGTVSVGSWPYAASGGRIGLALTGALLTRLDDFGGGNFAGGANTAPLAVIDAPIDSAFFAAQDSIHMSGSGVDAQQPAEALQYFWDVYLHHNTHVHPNTFTSSNRNAAMVAEDHEDGTGVWYEVRLYVQDAEGLRDTARVDLFPEINLRASELAVTPDPPTEGQWATWSFKLRNLGRMPAPISRWRLVLGNTLLAEGDTLIAPGDSVLISATLINPLGGGSFTARATGDTLANVVETDESDNASIRQVEMAGSPVGVGQAPQRFALSQGFPNPAGAMVRFGLDLPRRGAVAFRVLDVQGREVWTQGAREFAAGHWNLEWPSRLADGSRAPAGLYLALIAVEGRTYARRIAVVR</sequence>
<dbReference type="CDD" id="cd00146">
    <property type="entry name" value="PKD"/>
    <property type="match status" value="1"/>
</dbReference>
<dbReference type="InterPro" id="IPR035986">
    <property type="entry name" value="PKD_dom_sf"/>
</dbReference>
<dbReference type="InterPro" id="IPR013783">
    <property type="entry name" value="Ig-like_fold"/>
</dbReference>
<protein>
    <submittedName>
        <fullName evidence="3">PKD domain-containing protein</fullName>
    </submittedName>
</protein>
<evidence type="ECO:0000256" key="1">
    <source>
        <dbReference type="SAM" id="SignalP"/>
    </source>
</evidence>
<keyword evidence="1" id="KW-0732">Signal</keyword>
<dbReference type="SUPFAM" id="SSF50952">
    <property type="entry name" value="Soluble quinoprotein glucose dehydrogenase"/>
    <property type="match status" value="1"/>
</dbReference>
<reference evidence="3 4" key="1">
    <citation type="submission" date="2020-04" db="EMBL/GenBank/DDBJ databases">
        <title>Metagenomic profiling of ammonia- and methane-oxidizing microorganisms in a Dutch drinking water treatment plant.</title>
        <authorList>
            <person name="Poghosyan L."/>
            <person name="Leucker S."/>
        </authorList>
    </citation>
    <scope>NUCLEOTIDE SEQUENCE [LARGE SCALE GENOMIC DNA]</scope>
    <source>
        <strain evidence="3">S-RSF-IL-03</strain>
    </source>
</reference>
<dbReference type="InterPro" id="IPR011042">
    <property type="entry name" value="6-blade_b-propeller_TolB-like"/>
</dbReference>
<dbReference type="Proteomes" id="UP000580839">
    <property type="component" value="Unassembled WGS sequence"/>
</dbReference>
<dbReference type="Gene3D" id="2.60.40.10">
    <property type="entry name" value="Immunoglobulins"/>
    <property type="match status" value="2"/>
</dbReference>
<dbReference type="InterPro" id="IPR000601">
    <property type="entry name" value="PKD_dom"/>
</dbReference>
<dbReference type="Pfam" id="PF07995">
    <property type="entry name" value="GSDH"/>
    <property type="match status" value="1"/>
</dbReference>
<feature type="domain" description="PKD" evidence="2">
    <location>
        <begin position="479"/>
        <end position="549"/>
    </location>
</feature>
<dbReference type="PANTHER" id="PTHR19328:SF13">
    <property type="entry name" value="HIPL1 PROTEIN"/>
    <property type="match status" value="1"/>
</dbReference>
<dbReference type="SMART" id="SM00089">
    <property type="entry name" value="PKD"/>
    <property type="match status" value="1"/>
</dbReference>
<dbReference type="InterPro" id="IPR012938">
    <property type="entry name" value="Glc/Sorbosone_DH"/>
</dbReference>
<dbReference type="AlphaFoldDB" id="A0A849SQ26"/>
<gene>
    <name evidence="3" type="ORF">HOP12_04935</name>
</gene>
<feature type="chain" id="PRO_5032704520" evidence="1">
    <location>
        <begin position="25"/>
        <end position="1055"/>
    </location>
</feature>
<dbReference type="InterPro" id="IPR011041">
    <property type="entry name" value="Quinoprot_gluc/sorb_DH_b-prop"/>
</dbReference>
<dbReference type="PROSITE" id="PS50093">
    <property type="entry name" value="PKD"/>
    <property type="match status" value="1"/>
</dbReference>
<accession>A0A849SQ26</accession>
<dbReference type="Gene3D" id="2.120.10.30">
    <property type="entry name" value="TolB, C-terminal domain"/>
    <property type="match status" value="1"/>
</dbReference>
<evidence type="ECO:0000313" key="3">
    <source>
        <dbReference type="EMBL" id="NOT33500.1"/>
    </source>
</evidence>
<dbReference type="InterPro" id="IPR022409">
    <property type="entry name" value="PKD/Chitinase_dom"/>
</dbReference>
<dbReference type="SUPFAM" id="SSF49299">
    <property type="entry name" value="PKD domain"/>
    <property type="match status" value="1"/>
</dbReference>
<dbReference type="EMBL" id="JABFRW010000052">
    <property type="protein sequence ID" value="NOT33500.1"/>
    <property type="molecule type" value="Genomic_DNA"/>
</dbReference>